<dbReference type="GO" id="GO:0006952">
    <property type="term" value="P:defense response"/>
    <property type="evidence" value="ECO:0007669"/>
    <property type="project" value="UniProtKB-KW"/>
</dbReference>
<keyword evidence="4" id="KW-0611">Plant defense</keyword>
<feature type="region of interest" description="Disordered" evidence="8">
    <location>
        <begin position="1"/>
        <end position="32"/>
    </location>
</feature>
<feature type="compositionally biased region" description="Basic and acidic residues" evidence="8">
    <location>
        <begin position="1365"/>
        <end position="1375"/>
    </location>
</feature>
<keyword evidence="7" id="KW-0568">Pathogenesis-related protein</keyword>
<evidence type="ECO:0000256" key="5">
    <source>
        <dbReference type="ARBA" id="ARBA00022989"/>
    </source>
</evidence>
<evidence type="ECO:0000256" key="2">
    <source>
        <dbReference type="ARBA" id="ARBA00006574"/>
    </source>
</evidence>
<feature type="domain" description="Reverse transcriptase" evidence="9">
    <location>
        <begin position="295"/>
        <end position="570"/>
    </location>
</feature>
<dbReference type="GO" id="GO:0016020">
    <property type="term" value="C:membrane"/>
    <property type="evidence" value="ECO:0007669"/>
    <property type="project" value="UniProtKB-SubCell"/>
</dbReference>
<proteinExistence type="inferred from homology"/>
<dbReference type="Pfam" id="PF13966">
    <property type="entry name" value="zf-RVT"/>
    <property type="match status" value="1"/>
</dbReference>
<feature type="compositionally biased region" description="Basic and acidic residues" evidence="8">
    <location>
        <begin position="1"/>
        <end position="13"/>
    </location>
</feature>
<feature type="compositionally biased region" description="Polar residues" evidence="8">
    <location>
        <begin position="1408"/>
        <end position="1418"/>
    </location>
</feature>
<accession>A0AAD8VK29</accession>
<dbReference type="InterPro" id="IPR000477">
    <property type="entry name" value="RT_dom"/>
</dbReference>
<name>A0AAD8VK29_LOLMU</name>
<keyword evidence="5" id="KW-1133">Transmembrane helix</keyword>
<dbReference type="Pfam" id="PF00078">
    <property type="entry name" value="RVT_1"/>
    <property type="match status" value="1"/>
</dbReference>
<evidence type="ECO:0000256" key="7">
    <source>
        <dbReference type="ARBA" id="ARBA00023265"/>
    </source>
</evidence>
<sequence>MALRDHRITRATEHEEEEEQWQGGARREGGDATLTCAWKQKLGHGEAVLARPNSCESRWYAGSPHLGLSPSLVPAGARRERKPTIAMKMRTKAEENKMERKAAATPKVTPSPMAHTMKVELEVVDFMTQLDSSHALGLDDLQFAFDDKEEVADEDDAAEEEEVVVADEEEERLMRSRRKPLYETLLKVKEELMLLGFISLLLNVLQGPMGRWCVNPDIMRHLLPCKPPPRASRDTEHLGDAVFAGAMGGARRLLAGGDDSEDYCMEKLHHVICLRLHPDRTMTHNLYSMAAFDKLFTLCGRGFQGLNQALLTLLPKRPDAAVLGDYRPISLIHIFAKLVAKALATRLAPRMESLVDRNQCAFIRKRCIHDNFMLVQQTARFLHQEKEPRVMLKLDIARAFDSVSWGFLLEILRKLGFGPRFHELVSILLFTASTRVMLNGEPGPPIWHRRGLRQRPLSPALFVLMMNTLNRLLTKAIELGVLRRLARRDLATSVSLYADDVVIFCHADETELRAVRGILELFGHASGLRTNFAKCSVSPIACSEAEAAGAAELMECQLAPFPVRYLGIPLSIRRLTAAAFQPLVDRLADKLPTWHASMMPRAGCLALIRSVLAAIPLHQLMVLSLDKKALKQVNKILRGFLWAGRADANGGHCHVNWARVCRPLRLGGLGIPDLARTAISLRVRWIWRMHTDPLRPWRGLDMHFSRTELDVFAASTYMVVGNGESALFWEDRWLDGRSIKEMAPEVYALVPKRRRKARTVHEALVDRTWIPDIVGAPSALALWQYVQLWGRLRDIQLSGDPDMLVWRWTTDGQYSAGSCYDTLFQGSIISGSWKLNWKSWAPPRVKFFIWLACLDRCWTGCSFSRTVWFEVLSWIRSTSGPPTAEGDFAEWWSLVVRTTPRQLRKGTSSVIMLTAWWIWKHRNAAVFDNARPSVTSLFNDIAADARLWADAGARELHAFAPSPLSVRRRSFKLRRPANSRRASAGPRCVEIFGRNLIASAALVLLRKLPCLAVDGAPRRPQVRSDASKYFLQRLRRLRLPHHLPGNAIFYLSCYATFMEAYIGIRPTRETFARFFALRINSVQGKDIPKPKPPVQCGSCIIGSRQGSPFFKFSGLESCRLWQGTFFYVKNTGRADLIDLPPYEAGPPSRTNWSYNPKSDHAETSRVVRFLASLRKETKICSDDIVHAFVSRRVLPLKRRAHRMSEMYGPGDPTKITGRPLSKRDVVRKAKQICQTAMPSDWEWGLLPLSTDNPPTQEAKDRFPLIEAERRGPCRPRALDSFDPDPYVFWKDLKMGKTPAARLGRSPPKPTGSADDLTTLEIHERVPPLRAEAGSEFVDKLMAQGQKNKQPAPDAGTSQARPSKRFRTEPVGEKQPRSSLAQGHGSEDSARTSTPPPRSARTVLGAGNISASLSGTTNRACAPSSPDHRMEEDPSFPPETQDTGASNIGAGEEEAAGRAEPPAPPVLEKTTTSVPESSAPEGSKPGDVPSAPPSPRSLLMPPPGTPRAKPLGAASTAAPPKASKLIKGKATASSGGQQPLVLHVGKAAKDAATKATGLLGRITEFKRQGRDLGHLLPYAQKWNAADMTPATRGPARTAAGS</sequence>
<evidence type="ECO:0000256" key="1">
    <source>
        <dbReference type="ARBA" id="ARBA00004141"/>
    </source>
</evidence>
<evidence type="ECO:0000256" key="6">
    <source>
        <dbReference type="ARBA" id="ARBA00023136"/>
    </source>
</evidence>
<dbReference type="PANTHER" id="PTHR33116:SF78">
    <property type="entry name" value="OS12G0587133 PROTEIN"/>
    <property type="match status" value="1"/>
</dbReference>
<feature type="compositionally biased region" description="Pro residues" evidence="8">
    <location>
        <begin position="1489"/>
        <end position="1504"/>
    </location>
</feature>
<keyword evidence="11" id="KW-1185">Reference proteome</keyword>
<gene>
    <name evidence="10" type="ORF">QYE76_034265</name>
</gene>
<dbReference type="PANTHER" id="PTHR33116">
    <property type="entry name" value="REVERSE TRANSCRIPTASE ZINC-BINDING DOMAIN-CONTAINING PROTEIN-RELATED-RELATED"/>
    <property type="match status" value="1"/>
</dbReference>
<dbReference type="InterPro" id="IPR026960">
    <property type="entry name" value="RVT-Znf"/>
</dbReference>
<reference evidence="10" key="1">
    <citation type="submission" date="2023-07" db="EMBL/GenBank/DDBJ databases">
        <title>A chromosome-level genome assembly of Lolium multiflorum.</title>
        <authorList>
            <person name="Chen Y."/>
            <person name="Copetti D."/>
            <person name="Kolliker R."/>
            <person name="Studer B."/>
        </authorList>
    </citation>
    <scope>NUCLEOTIDE SEQUENCE</scope>
    <source>
        <strain evidence="10">02402/16</strain>
        <tissue evidence="10">Leaf</tissue>
    </source>
</reference>
<dbReference type="InterPro" id="IPR043502">
    <property type="entry name" value="DNA/RNA_pol_sf"/>
</dbReference>
<evidence type="ECO:0000256" key="4">
    <source>
        <dbReference type="ARBA" id="ARBA00022821"/>
    </source>
</evidence>
<evidence type="ECO:0000313" key="10">
    <source>
        <dbReference type="EMBL" id="KAK1610592.1"/>
    </source>
</evidence>
<organism evidence="10 11">
    <name type="scientific">Lolium multiflorum</name>
    <name type="common">Italian ryegrass</name>
    <name type="synonym">Lolium perenne subsp. multiflorum</name>
    <dbReference type="NCBI Taxonomy" id="4521"/>
    <lineage>
        <taxon>Eukaryota</taxon>
        <taxon>Viridiplantae</taxon>
        <taxon>Streptophyta</taxon>
        <taxon>Embryophyta</taxon>
        <taxon>Tracheophyta</taxon>
        <taxon>Spermatophyta</taxon>
        <taxon>Magnoliopsida</taxon>
        <taxon>Liliopsida</taxon>
        <taxon>Poales</taxon>
        <taxon>Poaceae</taxon>
        <taxon>BOP clade</taxon>
        <taxon>Pooideae</taxon>
        <taxon>Poodae</taxon>
        <taxon>Poeae</taxon>
        <taxon>Poeae Chloroplast Group 2 (Poeae type)</taxon>
        <taxon>Loliodinae</taxon>
        <taxon>Loliinae</taxon>
        <taxon>Lolium</taxon>
    </lineage>
</organism>
<comment type="caution">
    <text evidence="10">The sequence shown here is derived from an EMBL/GenBank/DDBJ whole genome shotgun (WGS) entry which is preliminary data.</text>
</comment>
<evidence type="ECO:0000259" key="9">
    <source>
        <dbReference type="PROSITE" id="PS50878"/>
    </source>
</evidence>
<dbReference type="Pfam" id="PF03094">
    <property type="entry name" value="Mlo"/>
    <property type="match status" value="1"/>
</dbReference>
<feature type="region of interest" description="Disordered" evidence="8">
    <location>
        <begin position="1343"/>
        <end position="1537"/>
    </location>
</feature>
<dbReference type="Proteomes" id="UP001231189">
    <property type="component" value="Unassembled WGS sequence"/>
</dbReference>
<keyword evidence="6" id="KW-0472">Membrane</keyword>
<feature type="region of interest" description="Disordered" evidence="8">
    <location>
        <begin position="1298"/>
        <end position="1319"/>
    </location>
</feature>
<evidence type="ECO:0000313" key="11">
    <source>
        <dbReference type="Proteomes" id="UP001231189"/>
    </source>
</evidence>
<protein>
    <recommendedName>
        <fullName evidence="9">Reverse transcriptase domain-containing protein</fullName>
    </recommendedName>
</protein>
<feature type="compositionally biased region" description="Low complexity" evidence="8">
    <location>
        <begin position="1512"/>
        <end position="1522"/>
    </location>
</feature>
<evidence type="ECO:0000256" key="3">
    <source>
        <dbReference type="ARBA" id="ARBA00022692"/>
    </source>
</evidence>
<keyword evidence="3" id="KW-0812">Transmembrane</keyword>
<comment type="similarity">
    <text evidence="2">Belongs to the MLO family.</text>
</comment>
<dbReference type="InterPro" id="IPR004326">
    <property type="entry name" value="Mlo"/>
</dbReference>
<dbReference type="CDD" id="cd01650">
    <property type="entry name" value="RT_nLTR_like"/>
    <property type="match status" value="1"/>
</dbReference>
<dbReference type="EMBL" id="JAUUTY010000007">
    <property type="protein sequence ID" value="KAK1610592.1"/>
    <property type="molecule type" value="Genomic_DNA"/>
</dbReference>
<comment type="subcellular location">
    <subcellularLocation>
        <location evidence="1">Membrane</location>
        <topology evidence="1">Multi-pass membrane protein</topology>
    </subcellularLocation>
</comment>
<evidence type="ECO:0000256" key="8">
    <source>
        <dbReference type="SAM" id="MobiDB-lite"/>
    </source>
</evidence>
<dbReference type="SUPFAM" id="SSF56672">
    <property type="entry name" value="DNA/RNA polymerases"/>
    <property type="match status" value="1"/>
</dbReference>
<dbReference type="PROSITE" id="PS50878">
    <property type="entry name" value="RT_POL"/>
    <property type="match status" value="1"/>
</dbReference>